<dbReference type="AlphaFoldDB" id="A0A4R0R6Q4"/>
<evidence type="ECO:0000256" key="4">
    <source>
        <dbReference type="ARBA" id="ARBA00023163"/>
    </source>
</evidence>
<dbReference type="Proteomes" id="UP000292702">
    <property type="component" value="Unassembled WGS sequence"/>
</dbReference>
<evidence type="ECO:0000313" key="8">
    <source>
        <dbReference type="EMBL" id="TCD60645.1"/>
    </source>
</evidence>
<dbReference type="EMBL" id="RWJN01000565">
    <property type="protein sequence ID" value="TCD60645.1"/>
    <property type="molecule type" value="Genomic_DNA"/>
</dbReference>
<sequence length="723" mass="80976">MRDILRKQIREKDAMIDQLLGRLNPSPSLATPLAIVPSKLCLTPEQRQRHQAVLAWLDKHRGGSKNATDPRAKIDVSALEDEPCSDESGEEDDDEDDEEGDEFAAAFLLQLDFTPAASAPAGILASTALLCSRRCSPTPASPEGEPSEEDSRDLKVEGGIGCRTYFAPGPSTNLELRRLIVERQAAPEILLSGLVTHDDVGKLFDIFFKTINRFVPILDENIHTPAGVLGRCPFLFTVVCSLASRYYSEKPDIHPLAMHLAKAAAGNAFIGGWKTVEMCQAYLLLGSYSPPARRLEEDRSWFYSGMSFRPVLSFKKLAIELNLNRVPDMKPTDERNQRELLNRIRTWITCYVMDRCVGVNLGKPFMIPEDGLIRNAEEHLLRWKYHQPADIYLVSLTELLRIITRFSERVNPVFEHQVNMRQHSDLMTLHSVTDVELSAWRRTTEERYDGVLDDIGQALQLGLMRSVFYYCRLITFSVGLQQVITQNGLQQDAVFFIGCLNAACSVLEIMLNDLIPSGLIHCSPEHVFTLSAFATAVLIKSLRPQFAFKLTHGQEDHIIALVQRLLSGLDAEKQGLDDQHASRRYARFLGQLLQPHMKAVEARRRTEDAVSSLADPTLSADAQARSQPFHAQPSYHGEFLYPSMHGTGTATSGLPPHHPHAHDHMFNTYDTHLHASHSIWDDTLSSSDRAAVPMPPILAYPDPVFLASMFSYTAEQADQTNLF</sequence>
<dbReference type="InterPro" id="IPR051089">
    <property type="entry name" value="prtT"/>
</dbReference>
<evidence type="ECO:0000259" key="7">
    <source>
        <dbReference type="Pfam" id="PF04082"/>
    </source>
</evidence>
<keyword evidence="2" id="KW-0805">Transcription regulation</keyword>
<feature type="domain" description="Xylanolytic transcriptional activator regulatory" evidence="7">
    <location>
        <begin position="205"/>
        <end position="370"/>
    </location>
</feature>
<evidence type="ECO:0000256" key="5">
    <source>
        <dbReference type="ARBA" id="ARBA00023242"/>
    </source>
</evidence>
<dbReference type="OrthoDB" id="39175at2759"/>
<dbReference type="GO" id="GO:0006351">
    <property type="term" value="P:DNA-templated transcription"/>
    <property type="evidence" value="ECO:0007669"/>
    <property type="project" value="InterPro"/>
</dbReference>
<dbReference type="Pfam" id="PF04082">
    <property type="entry name" value="Fungal_trans"/>
    <property type="match status" value="1"/>
</dbReference>
<name>A0A4R0R6Q4_9APHY</name>
<accession>A0A4R0R6Q4</accession>
<dbReference type="GO" id="GO:0000981">
    <property type="term" value="F:DNA-binding transcription factor activity, RNA polymerase II-specific"/>
    <property type="evidence" value="ECO:0007669"/>
    <property type="project" value="TreeGrafter"/>
</dbReference>
<comment type="subcellular location">
    <subcellularLocation>
        <location evidence="1">Nucleus</location>
    </subcellularLocation>
</comment>
<dbReference type="InterPro" id="IPR007219">
    <property type="entry name" value="XnlR_reg_dom"/>
</dbReference>
<evidence type="ECO:0000313" key="9">
    <source>
        <dbReference type="Proteomes" id="UP000292702"/>
    </source>
</evidence>
<proteinExistence type="predicted"/>
<keyword evidence="3" id="KW-0238">DNA-binding</keyword>
<dbReference type="GO" id="GO:0005634">
    <property type="term" value="C:nucleus"/>
    <property type="evidence" value="ECO:0007669"/>
    <property type="project" value="UniProtKB-SubCell"/>
</dbReference>
<dbReference type="CDD" id="cd12148">
    <property type="entry name" value="fungal_TF_MHR"/>
    <property type="match status" value="1"/>
</dbReference>
<feature type="compositionally biased region" description="Acidic residues" evidence="6">
    <location>
        <begin position="78"/>
        <end position="100"/>
    </location>
</feature>
<keyword evidence="4" id="KW-0804">Transcription</keyword>
<dbReference type="PANTHER" id="PTHR31845:SF19">
    <property type="entry name" value="TRANSCRIPTION FACTOR DOMAIN-CONTAINING PROTEIN"/>
    <property type="match status" value="1"/>
</dbReference>
<protein>
    <recommendedName>
        <fullName evidence="7">Xylanolytic transcriptional activator regulatory domain-containing protein</fullName>
    </recommendedName>
</protein>
<evidence type="ECO:0000256" key="1">
    <source>
        <dbReference type="ARBA" id="ARBA00004123"/>
    </source>
</evidence>
<dbReference type="STRING" id="92696.A0A4R0R6Q4"/>
<evidence type="ECO:0000256" key="6">
    <source>
        <dbReference type="SAM" id="MobiDB-lite"/>
    </source>
</evidence>
<gene>
    <name evidence="8" type="ORF">EIP91_009746</name>
</gene>
<dbReference type="GO" id="GO:0008270">
    <property type="term" value="F:zinc ion binding"/>
    <property type="evidence" value="ECO:0007669"/>
    <property type="project" value="InterPro"/>
</dbReference>
<feature type="region of interest" description="Disordered" evidence="6">
    <location>
        <begin position="61"/>
        <end position="100"/>
    </location>
</feature>
<organism evidence="8 9">
    <name type="scientific">Steccherinum ochraceum</name>
    <dbReference type="NCBI Taxonomy" id="92696"/>
    <lineage>
        <taxon>Eukaryota</taxon>
        <taxon>Fungi</taxon>
        <taxon>Dikarya</taxon>
        <taxon>Basidiomycota</taxon>
        <taxon>Agaricomycotina</taxon>
        <taxon>Agaricomycetes</taxon>
        <taxon>Polyporales</taxon>
        <taxon>Steccherinaceae</taxon>
        <taxon>Steccherinum</taxon>
    </lineage>
</organism>
<evidence type="ECO:0000256" key="2">
    <source>
        <dbReference type="ARBA" id="ARBA00023015"/>
    </source>
</evidence>
<dbReference type="GO" id="GO:0000976">
    <property type="term" value="F:transcription cis-regulatory region binding"/>
    <property type="evidence" value="ECO:0007669"/>
    <property type="project" value="TreeGrafter"/>
</dbReference>
<comment type="caution">
    <text evidence="8">The sequence shown here is derived from an EMBL/GenBank/DDBJ whole genome shotgun (WGS) entry which is preliminary data.</text>
</comment>
<evidence type="ECO:0000256" key="3">
    <source>
        <dbReference type="ARBA" id="ARBA00023125"/>
    </source>
</evidence>
<reference evidence="8 9" key="1">
    <citation type="submission" date="2018-11" db="EMBL/GenBank/DDBJ databases">
        <title>Genome assembly of Steccherinum ochraceum LE-BIN_3174, the white-rot fungus of the Steccherinaceae family (The Residual Polyporoid clade, Polyporales, Basidiomycota).</title>
        <authorList>
            <person name="Fedorova T.V."/>
            <person name="Glazunova O.A."/>
            <person name="Landesman E.O."/>
            <person name="Moiseenko K.V."/>
            <person name="Psurtseva N.V."/>
            <person name="Savinova O.S."/>
            <person name="Shakhova N.V."/>
            <person name="Tyazhelova T.V."/>
            <person name="Vasina D.V."/>
        </authorList>
    </citation>
    <scope>NUCLEOTIDE SEQUENCE [LARGE SCALE GENOMIC DNA]</scope>
    <source>
        <strain evidence="8 9">LE-BIN_3174</strain>
    </source>
</reference>
<keyword evidence="9" id="KW-1185">Reference proteome</keyword>
<dbReference type="PANTHER" id="PTHR31845">
    <property type="entry name" value="FINGER DOMAIN PROTEIN, PUTATIVE-RELATED"/>
    <property type="match status" value="1"/>
</dbReference>
<keyword evidence="5" id="KW-0539">Nucleus</keyword>